<name>A0A2I4PGZ7_ADELI</name>
<protein>
    <submittedName>
        <fullName evidence="12">Ionotropic receptor 21a</fullName>
    </submittedName>
</protein>
<feature type="region of interest" description="Disordered" evidence="9">
    <location>
        <begin position="737"/>
        <end position="757"/>
    </location>
</feature>
<dbReference type="GO" id="GO:0015276">
    <property type="term" value="F:ligand-gated monoatomic ion channel activity"/>
    <property type="evidence" value="ECO:0007669"/>
    <property type="project" value="InterPro"/>
</dbReference>
<evidence type="ECO:0000256" key="6">
    <source>
        <dbReference type="ARBA" id="ARBA00023136"/>
    </source>
</evidence>
<keyword evidence="5 10" id="KW-1133">Transmembrane helix</keyword>
<dbReference type="PANTHER" id="PTHR42643:SF24">
    <property type="entry name" value="IONOTROPIC RECEPTOR 60A"/>
    <property type="match status" value="1"/>
</dbReference>
<proteinExistence type="evidence at transcript level"/>
<dbReference type="GO" id="GO:0050906">
    <property type="term" value="P:detection of stimulus involved in sensory perception"/>
    <property type="evidence" value="ECO:0007669"/>
    <property type="project" value="UniProtKB-ARBA"/>
</dbReference>
<sequence length="781" mass="88559">MKLEVLFVTTLVHLTHSVKITKLLNSMAFADLETISCMAPDGIPYMVPLINSIAKRYLKDHATVILYDDYFYYHPRLKNMIDILISNYAYPLRHGLVNTTMAKPTVPAGILEARENEQMAFIVFTKESEIGAEAIREFTGHNTMTLLIAQTSVYHVKLFLQTKLAADITNLLVFVDPMIKIDHFVQKTARVLKECDILIFSHKVITDSLGISMPVIVTAWRRNHLTRQVQLFPPKYKRGLGGLHLVASASEIPPFVFRKHGHDSGAGYTITKWDGIEVHLLYMLSQMLNFTVEYKEPEFNEEEDVAQTVIKDLHTKKTTLAIGGVYLTPERIGGLTFSFPHTQDCASFISLASTALPKYRAIMGPFLWDVWLALTAVYLLAMFPIAFSVWHSIKPLLNDIREVENMFWYVFGTFTNCFTFTGKNSWSKADKTATKFFIGTYWIFTIIITACYTGSIVAFITLPTYPETIDSSKQLLEEDYKISLLGSGGWEGLFNDTEDPVASKLYESVERVPNLYSGLRNVTRNVHSWRQSAFLGSRRLLEYTVKTNFTPDEDSKRLMFHLSDECFVPLFVSIVMDKRTNYLEEFNNALERIIQSGFMTKIVREVEWQEYRSASGKLLTMHKGLKGAPEDRELNLDDTQGMFLLLGAGFGIGLLVLIIEISVWSSEQRKNRQFGELTLKQRAINKLKEHWETLYACLLAPANSGIIYFRERRVSSAFGEYVTQPYASWSITSIPSPTVEPPSPSPPNGEISSAPTVGNAASLSMDQLSFPPEKPIRMMSF</sequence>
<feature type="transmembrane region" description="Helical" evidence="10">
    <location>
        <begin position="438"/>
        <end position="462"/>
    </location>
</feature>
<evidence type="ECO:0000256" key="4">
    <source>
        <dbReference type="ARBA" id="ARBA00022692"/>
    </source>
</evidence>
<feature type="transmembrane region" description="Helical" evidence="10">
    <location>
        <begin position="407"/>
        <end position="426"/>
    </location>
</feature>
<dbReference type="InterPro" id="IPR001320">
    <property type="entry name" value="Iontro_rcpt_C"/>
</dbReference>
<keyword evidence="7 12" id="KW-0675">Receptor</keyword>
<comment type="subcellular location">
    <subcellularLocation>
        <location evidence="1">Cell membrane</location>
        <topology evidence="1">Multi-pass membrane protein</topology>
    </subcellularLocation>
</comment>
<evidence type="ECO:0000256" key="10">
    <source>
        <dbReference type="SAM" id="Phobius"/>
    </source>
</evidence>
<dbReference type="Pfam" id="PF00060">
    <property type="entry name" value="Lig_chan"/>
    <property type="match status" value="1"/>
</dbReference>
<evidence type="ECO:0000256" key="5">
    <source>
        <dbReference type="ARBA" id="ARBA00022989"/>
    </source>
</evidence>
<feature type="region of interest" description="Disordered" evidence="9">
    <location>
        <begin position="762"/>
        <end position="781"/>
    </location>
</feature>
<dbReference type="InterPro" id="IPR052192">
    <property type="entry name" value="Insect_Ionotropic_Sensory_Rcpt"/>
</dbReference>
<evidence type="ECO:0000256" key="7">
    <source>
        <dbReference type="ARBA" id="ARBA00023170"/>
    </source>
</evidence>
<keyword evidence="4 10" id="KW-0812">Transmembrane</keyword>
<evidence type="ECO:0000256" key="8">
    <source>
        <dbReference type="ARBA" id="ARBA00023180"/>
    </source>
</evidence>
<evidence type="ECO:0000256" key="2">
    <source>
        <dbReference type="ARBA" id="ARBA00008685"/>
    </source>
</evidence>
<keyword evidence="6 10" id="KW-0472">Membrane</keyword>
<dbReference type="Gene3D" id="3.40.190.10">
    <property type="entry name" value="Periplasmic binding protein-like II"/>
    <property type="match status" value="1"/>
</dbReference>
<feature type="transmembrane region" description="Helical" evidence="10">
    <location>
        <begin position="366"/>
        <end position="387"/>
    </location>
</feature>
<dbReference type="EMBL" id="KU523590">
    <property type="protein sequence ID" value="APZ81412.1"/>
    <property type="molecule type" value="mRNA"/>
</dbReference>
<comment type="similarity">
    <text evidence="2">Belongs to the glutamate-gated ion channel (TC 1.A.10.1) family.</text>
</comment>
<dbReference type="SUPFAM" id="SSF53850">
    <property type="entry name" value="Periplasmic binding protein-like II"/>
    <property type="match status" value="1"/>
</dbReference>
<dbReference type="Gene3D" id="1.10.287.70">
    <property type="match status" value="1"/>
</dbReference>
<feature type="domain" description="Ionotropic glutamate receptor C-terminal" evidence="11">
    <location>
        <begin position="368"/>
        <end position="650"/>
    </location>
</feature>
<dbReference type="PANTHER" id="PTHR42643">
    <property type="entry name" value="IONOTROPIC RECEPTOR 20A-RELATED"/>
    <property type="match status" value="1"/>
</dbReference>
<accession>A0A2I4PGZ7</accession>
<feature type="transmembrane region" description="Helical" evidence="10">
    <location>
        <begin position="642"/>
        <end position="664"/>
    </location>
</feature>
<evidence type="ECO:0000256" key="3">
    <source>
        <dbReference type="ARBA" id="ARBA00022475"/>
    </source>
</evidence>
<feature type="compositionally biased region" description="Pro residues" evidence="9">
    <location>
        <begin position="738"/>
        <end position="747"/>
    </location>
</feature>
<evidence type="ECO:0000256" key="9">
    <source>
        <dbReference type="SAM" id="MobiDB-lite"/>
    </source>
</evidence>
<evidence type="ECO:0000259" key="11">
    <source>
        <dbReference type="Pfam" id="PF00060"/>
    </source>
</evidence>
<evidence type="ECO:0000313" key="12">
    <source>
        <dbReference type="EMBL" id="APZ81412.1"/>
    </source>
</evidence>
<reference evidence="12" key="1">
    <citation type="submission" date="2016-01" db="EMBL/GenBank/DDBJ databases">
        <title>Candidate chemosensory genes identified in Adelphocoris lineolatus (Goeze) (Hemiptera: Miridae) by antennal transcriptome analysis.</title>
        <authorList>
            <person name="Xiao Y."/>
        </authorList>
    </citation>
    <scope>NUCLEOTIDE SEQUENCE</scope>
</reference>
<dbReference type="GO" id="GO:0005886">
    <property type="term" value="C:plasma membrane"/>
    <property type="evidence" value="ECO:0007669"/>
    <property type="project" value="UniProtKB-SubCell"/>
</dbReference>
<evidence type="ECO:0000256" key="1">
    <source>
        <dbReference type="ARBA" id="ARBA00004651"/>
    </source>
</evidence>
<dbReference type="AlphaFoldDB" id="A0A2I4PGZ7"/>
<keyword evidence="3" id="KW-1003">Cell membrane</keyword>
<organism evidence="12">
    <name type="scientific">Adelphocoris lineolatus</name>
    <name type="common">Alfalfa plant bug</name>
    <dbReference type="NCBI Taxonomy" id="236346"/>
    <lineage>
        <taxon>Eukaryota</taxon>
        <taxon>Metazoa</taxon>
        <taxon>Ecdysozoa</taxon>
        <taxon>Arthropoda</taxon>
        <taxon>Hexapoda</taxon>
        <taxon>Insecta</taxon>
        <taxon>Pterygota</taxon>
        <taxon>Neoptera</taxon>
        <taxon>Paraneoptera</taxon>
        <taxon>Hemiptera</taxon>
        <taxon>Heteroptera</taxon>
        <taxon>Panheteroptera</taxon>
        <taxon>Cimicomorpha</taxon>
        <taxon>Miridae</taxon>
        <taxon>Mirini</taxon>
        <taxon>Adelphocoris</taxon>
    </lineage>
</organism>
<keyword evidence="8" id="KW-0325">Glycoprotein</keyword>